<accession>A0A645C2V3</accession>
<proteinExistence type="predicted"/>
<gene>
    <name evidence="1" type="ORF">SDC9_118513</name>
</gene>
<dbReference type="EMBL" id="VSSQ01024181">
    <property type="protein sequence ID" value="MPM71547.1"/>
    <property type="molecule type" value="Genomic_DNA"/>
</dbReference>
<evidence type="ECO:0000313" key="1">
    <source>
        <dbReference type="EMBL" id="MPM71547.1"/>
    </source>
</evidence>
<comment type="caution">
    <text evidence="1">The sequence shown here is derived from an EMBL/GenBank/DDBJ whole genome shotgun (WGS) entry which is preliminary data.</text>
</comment>
<organism evidence="1">
    <name type="scientific">bioreactor metagenome</name>
    <dbReference type="NCBI Taxonomy" id="1076179"/>
    <lineage>
        <taxon>unclassified sequences</taxon>
        <taxon>metagenomes</taxon>
        <taxon>ecological metagenomes</taxon>
    </lineage>
</organism>
<reference evidence="1" key="1">
    <citation type="submission" date="2019-08" db="EMBL/GenBank/DDBJ databases">
        <authorList>
            <person name="Kucharzyk K."/>
            <person name="Murdoch R.W."/>
            <person name="Higgins S."/>
            <person name="Loffler F."/>
        </authorList>
    </citation>
    <scope>NUCLEOTIDE SEQUENCE</scope>
</reference>
<dbReference type="AlphaFoldDB" id="A0A645C2V3"/>
<sequence>MNQLFWGEILLPLRDRYPVDGFFYTMWDDSNTKLPYHIGLTAYSQMSWSPNRLYLPSANKLRALLSVAGISPDMKSEDELKLFGANHPDWLRDAEVLLVNAERELADFGQQFPLKSLRIQQIEELTNAVEQAKIIMH</sequence>
<protein>
    <submittedName>
        <fullName evidence="1">Uncharacterized protein</fullName>
    </submittedName>
</protein>
<name>A0A645C2V3_9ZZZZ</name>